<dbReference type="WBParaSite" id="L893_g6875.t1">
    <property type="protein sequence ID" value="L893_g6875.t1"/>
    <property type="gene ID" value="L893_g6875"/>
</dbReference>
<dbReference type="AlphaFoldDB" id="A0A1I8AKF8"/>
<protein>
    <submittedName>
        <fullName evidence="2">HTH_48 domain-containing protein</fullName>
    </submittedName>
</protein>
<proteinExistence type="predicted"/>
<accession>A0A1I8AKF8</accession>
<name>A0A1I8AKF8_9BILA</name>
<evidence type="ECO:0000313" key="1">
    <source>
        <dbReference type="Proteomes" id="UP000095287"/>
    </source>
</evidence>
<reference evidence="2" key="1">
    <citation type="submission" date="2016-11" db="UniProtKB">
        <authorList>
            <consortium name="WormBaseParasite"/>
        </authorList>
    </citation>
    <scope>IDENTIFICATION</scope>
</reference>
<evidence type="ECO:0000313" key="2">
    <source>
        <dbReference type="WBParaSite" id="L893_g6875.t1"/>
    </source>
</evidence>
<organism evidence="1 2">
    <name type="scientific">Steinernema glaseri</name>
    <dbReference type="NCBI Taxonomy" id="37863"/>
    <lineage>
        <taxon>Eukaryota</taxon>
        <taxon>Metazoa</taxon>
        <taxon>Ecdysozoa</taxon>
        <taxon>Nematoda</taxon>
        <taxon>Chromadorea</taxon>
        <taxon>Rhabditida</taxon>
        <taxon>Tylenchina</taxon>
        <taxon>Panagrolaimomorpha</taxon>
        <taxon>Strongyloidoidea</taxon>
        <taxon>Steinernematidae</taxon>
        <taxon>Steinernema</taxon>
    </lineage>
</organism>
<sequence>MLQPNSNIKLPDVEGQVRSTSEVAGFHLQSVSHRDTKKGYGSEDLQRQCQVWTKRFDEGNPSLVFSPTSIQDLRQSDEVIEGRQTPASSTNEMAMMSRKTVKFLIPCNKC</sequence>
<dbReference type="Proteomes" id="UP000095287">
    <property type="component" value="Unplaced"/>
</dbReference>
<keyword evidence="1" id="KW-1185">Reference proteome</keyword>